<comment type="caution">
    <text evidence="1">The sequence shown here is derived from an EMBL/GenBank/DDBJ whole genome shotgun (WGS) entry which is preliminary data.</text>
</comment>
<evidence type="ECO:0000313" key="1">
    <source>
        <dbReference type="EMBL" id="GFY45350.1"/>
    </source>
</evidence>
<keyword evidence="2" id="KW-1185">Reference proteome</keyword>
<dbReference type="EMBL" id="BMAV01004795">
    <property type="protein sequence ID" value="GFY45350.1"/>
    <property type="molecule type" value="Genomic_DNA"/>
</dbReference>
<organism evidence="1 2">
    <name type="scientific">Trichonephila inaurata madagascariensis</name>
    <dbReference type="NCBI Taxonomy" id="2747483"/>
    <lineage>
        <taxon>Eukaryota</taxon>
        <taxon>Metazoa</taxon>
        <taxon>Ecdysozoa</taxon>
        <taxon>Arthropoda</taxon>
        <taxon>Chelicerata</taxon>
        <taxon>Arachnida</taxon>
        <taxon>Araneae</taxon>
        <taxon>Araneomorphae</taxon>
        <taxon>Entelegynae</taxon>
        <taxon>Araneoidea</taxon>
        <taxon>Nephilidae</taxon>
        <taxon>Trichonephila</taxon>
        <taxon>Trichonephila inaurata</taxon>
    </lineage>
</organism>
<protein>
    <submittedName>
        <fullName evidence="1">Uncharacterized protein</fullName>
    </submittedName>
</protein>
<gene>
    <name evidence="1" type="ORF">TNIN_153811</name>
</gene>
<dbReference type="Proteomes" id="UP000886998">
    <property type="component" value="Unassembled WGS sequence"/>
</dbReference>
<dbReference type="AlphaFoldDB" id="A0A8X6X1U0"/>
<reference evidence="1" key="1">
    <citation type="submission" date="2020-08" db="EMBL/GenBank/DDBJ databases">
        <title>Multicomponent nature underlies the extraordinary mechanical properties of spider dragline silk.</title>
        <authorList>
            <person name="Kono N."/>
            <person name="Nakamura H."/>
            <person name="Mori M."/>
            <person name="Yoshida Y."/>
            <person name="Ohtoshi R."/>
            <person name="Malay A.D."/>
            <person name="Moran D.A.P."/>
            <person name="Tomita M."/>
            <person name="Numata K."/>
            <person name="Arakawa K."/>
        </authorList>
    </citation>
    <scope>NUCLEOTIDE SEQUENCE</scope>
</reference>
<accession>A0A8X6X1U0</accession>
<evidence type="ECO:0000313" key="2">
    <source>
        <dbReference type="Proteomes" id="UP000886998"/>
    </source>
</evidence>
<sequence>MFFKLFEANNCCSIKKILSFVFEGKKEFANIPLDQRPAYAWNEKPAEFSLSWTHRRRSNIYNKKKKKKNYLPVRNSVAPAVKHLLNAKQ</sequence>
<name>A0A8X6X1U0_9ARAC</name>
<proteinExistence type="predicted"/>